<evidence type="ECO:0000313" key="2">
    <source>
        <dbReference type="Proteomes" id="UP000244855"/>
    </source>
</evidence>
<name>A0A2V1CX61_9PLEO</name>
<dbReference type="EMBL" id="KZ806446">
    <property type="protein sequence ID" value="PVH90302.1"/>
    <property type="molecule type" value="Genomic_DNA"/>
</dbReference>
<reference evidence="1 2" key="1">
    <citation type="journal article" date="2018" name="Sci. Rep.">
        <title>Comparative genomics provides insights into the lifestyle and reveals functional heterogeneity of dark septate endophytic fungi.</title>
        <authorList>
            <person name="Knapp D.G."/>
            <person name="Nemeth J.B."/>
            <person name="Barry K."/>
            <person name="Hainaut M."/>
            <person name="Henrissat B."/>
            <person name="Johnson J."/>
            <person name="Kuo A."/>
            <person name="Lim J.H.P."/>
            <person name="Lipzen A."/>
            <person name="Nolan M."/>
            <person name="Ohm R.A."/>
            <person name="Tamas L."/>
            <person name="Grigoriev I.V."/>
            <person name="Spatafora J.W."/>
            <person name="Nagy L.G."/>
            <person name="Kovacs G.M."/>
        </authorList>
    </citation>
    <scope>NUCLEOTIDE SEQUENCE [LARGE SCALE GENOMIC DNA]</scope>
    <source>
        <strain evidence="1 2">DSE2036</strain>
    </source>
</reference>
<evidence type="ECO:0000313" key="1">
    <source>
        <dbReference type="EMBL" id="PVH90302.1"/>
    </source>
</evidence>
<accession>A0A2V1CX61</accession>
<organism evidence="1 2">
    <name type="scientific">Periconia macrospinosa</name>
    <dbReference type="NCBI Taxonomy" id="97972"/>
    <lineage>
        <taxon>Eukaryota</taxon>
        <taxon>Fungi</taxon>
        <taxon>Dikarya</taxon>
        <taxon>Ascomycota</taxon>
        <taxon>Pezizomycotina</taxon>
        <taxon>Dothideomycetes</taxon>
        <taxon>Pleosporomycetidae</taxon>
        <taxon>Pleosporales</taxon>
        <taxon>Massarineae</taxon>
        <taxon>Periconiaceae</taxon>
        <taxon>Periconia</taxon>
    </lineage>
</organism>
<dbReference type="PANTHER" id="PTHR47785">
    <property type="entry name" value="ZN(II)2CYS6 TRANSCRIPTION FACTOR (EUROFUNG)-RELATED-RELATED"/>
    <property type="match status" value="1"/>
</dbReference>
<dbReference type="InterPro" id="IPR053181">
    <property type="entry name" value="EcdB-like_regulator"/>
</dbReference>
<evidence type="ECO:0008006" key="3">
    <source>
        <dbReference type="Google" id="ProtNLM"/>
    </source>
</evidence>
<gene>
    <name evidence="1" type="ORF">DM02DRAFT_636921</name>
</gene>
<dbReference type="OrthoDB" id="5244761at2759"/>
<dbReference type="Proteomes" id="UP000244855">
    <property type="component" value="Unassembled WGS sequence"/>
</dbReference>
<sequence>DYRYINRDLLKREIDDLNRHNKIPTIHRKERHRLNLIKVIYWTCLQLDSDILAEMSTLPPTSITKYQGDIVYPEGVYEHAPDPPHQPEVGPEDEPPKYIYSSLISLRILLNGAHNSLYGAMGNPKNNIYNTAKTMVDIVKIWRGVLPSILKWHDKEPPSTDLNIARLRAKVYGAWYVVLRPVLFMALEKIKEPPPREASSHGNSPAAAGGPFAIPTAGTRYTSRGLVDPSESNTQRTELIELSHQCIEAAIQSTIAFDRVGAAPDSPYEDYVSTRKGRLIVTNILGTLHAQFGNMIVLAAVWNSPLREWLSHRRESSLNEHNLCQLFRRTIAILDEMAPNSPILRIDTEILRHIYRELGLKLLA</sequence>
<keyword evidence="2" id="KW-1185">Reference proteome</keyword>
<protein>
    <recommendedName>
        <fullName evidence="3">Transcription factor domain-containing protein</fullName>
    </recommendedName>
</protein>
<dbReference type="AlphaFoldDB" id="A0A2V1CX61"/>
<dbReference type="STRING" id="97972.A0A2V1CX61"/>
<proteinExistence type="predicted"/>
<dbReference type="PANTHER" id="PTHR47785:SF4">
    <property type="entry name" value="ZN(II)2CYS6 TRANSCRIPTION FACTOR (EUROFUNG)"/>
    <property type="match status" value="1"/>
</dbReference>
<feature type="non-terminal residue" evidence="1">
    <location>
        <position position="1"/>
    </location>
</feature>